<comment type="caution">
    <text evidence="2">The sequence shown here is derived from an EMBL/GenBank/DDBJ whole genome shotgun (WGS) entry which is preliminary data.</text>
</comment>
<dbReference type="EMBL" id="BKCJ011340365">
    <property type="protein sequence ID" value="GFD22846.1"/>
    <property type="molecule type" value="Genomic_DNA"/>
</dbReference>
<evidence type="ECO:0000313" key="2">
    <source>
        <dbReference type="EMBL" id="GFD22846.1"/>
    </source>
</evidence>
<name>A0A699UNC2_TANCI</name>
<protein>
    <submittedName>
        <fullName evidence="2">Uncharacterized protein</fullName>
    </submittedName>
</protein>
<dbReference type="AlphaFoldDB" id="A0A699UNC2"/>
<accession>A0A699UNC2</accession>
<feature type="non-terminal residue" evidence="2">
    <location>
        <position position="1"/>
    </location>
</feature>
<reference evidence="2" key="1">
    <citation type="journal article" date="2019" name="Sci. Rep.">
        <title>Draft genome of Tanacetum cinerariifolium, the natural source of mosquito coil.</title>
        <authorList>
            <person name="Yamashiro T."/>
            <person name="Shiraishi A."/>
            <person name="Satake H."/>
            <person name="Nakayama K."/>
        </authorList>
    </citation>
    <scope>NUCLEOTIDE SEQUENCE</scope>
</reference>
<feature type="compositionally biased region" description="Low complexity" evidence="1">
    <location>
        <begin position="20"/>
        <end position="31"/>
    </location>
</feature>
<organism evidence="2">
    <name type="scientific">Tanacetum cinerariifolium</name>
    <name type="common">Dalmatian daisy</name>
    <name type="synonym">Chrysanthemum cinerariifolium</name>
    <dbReference type="NCBI Taxonomy" id="118510"/>
    <lineage>
        <taxon>Eukaryota</taxon>
        <taxon>Viridiplantae</taxon>
        <taxon>Streptophyta</taxon>
        <taxon>Embryophyta</taxon>
        <taxon>Tracheophyta</taxon>
        <taxon>Spermatophyta</taxon>
        <taxon>Magnoliopsida</taxon>
        <taxon>eudicotyledons</taxon>
        <taxon>Gunneridae</taxon>
        <taxon>Pentapetalae</taxon>
        <taxon>asterids</taxon>
        <taxon>campanulids</taxon>
        <taxon>Asterales</taxon>
        <taxon>Asteraceae</taxon>
        <taxon>Asteroideae</taxon>
        <taxon>Anthemideae</taxon>
        <taxon>Anthemidinae</taxon>
        <taxon>Tanacetum</taxon>
    </lineage>
</organism>
<proteinExistence type="predicted"/>
<gene>
    <name evidence="2" type="ORF">Tci_894815</name>
</gene>
<sequence length="122" mass="13198">EVDPDPAQGPARRAGENRRAATAGSAAGKTAPGHRSFLCPPGHPEHHRATVGSDRHRHPQLGGRHGQPDENPFTPGDGLVRTGRPDRRRPRPDRRQRQEAAMEPAHGAGPGCRTRGELLQRS</sequence>
<feature type="region of interest" description="Disordered" evidence="1">
    <location>
        <begin position="1"/>
        <end position="122"/>
    </location>
</feature>
<evidence type="ECO:0000256" key="1">
    <source>
        <dbReference type="SAM" id="MobiDB-lite"/>
    </source>
</evidence>